<dbReference type="GO" id="GO:0006355">
    <property type="term" value="P:regulation of DNA-templated transcription"/>
    <property type="evidence" value="ECO:0007669"/>
    <property type="project" value="InterPro"/>
</dbReference>
<dbReference type="Pfam" id="PF00196">
    <property type="entry name" value="GerE"/>
    <property type="match status" value="1"/>
</dbReference>
<protein>
    <submittedName>
        <fullName evidence="5">LuxR family transcriptional regulator</fullName>
    </submittedName>
</protein>
<proteinExistence type="predicted"/>
<evidence type="ECO:0000259" key="4">
    <source>
        <dbReference type="PROSITE" id="PS50043"/>
    </source>
</evidence>
<keyword evidence="3" id="KW-0804">Transcription</keyword>
<dbReference type="InterPro" id="IPR036388">
    <property type="entry name" value="WH-like_DNA-bd_sf"/>
</dbReference>
<organism evidence="5 6">
    <name type="scientific">Parvularcula mediterranea</name>
    <dbReference type="NCBI Taxonomy" id="2732508"/>
    <lineage>
        <taxon>Bacteria</taxon>
        <taxon>Pseudomonadati</taxon>
        <taxon>Pseudomonadota</taxon>
        <taxon>Alphaproteobacteria</taxon>
        <taxon>Parvularculales</taxon>
        <taxon>Parvularculaceae</taxon>
        <taxon>Parvularcula</taxon>
    </lineage>
</organism>
<dbReference type="AlphaFoldDB" id="A0A7Y3RPD1"/>
<dbReference type="InterPro" id="IPR000792">
    <property type="entry name" value="Tscrpt_reg_LuxR_C"/>
</dbReference>
<feature type="domain" description="HTH luxR-type" evidence="4">
    <location>
        <begin position="172"/>
        <end position="237"/>
    </location>
</feature>
<dbReference type="Gene3D" id="3.30.450.80">
    <property type="entry name" value="Transcription factor LuxR-like, autoinducer-binding domain"/>
    <property type="match status" value="1"/>
</dbReference>
<evidence type="ECO:0000256" key="1">
    <source>
        <dbReference type="ARBA" id="ARBA00023015"/>
    </source>
</evidence>
<evidence type="ECO:0000313" key="6">
    <source>
        <dbReference type="Proteomes" id="UP000536835"/>
    </source>
</evidence>
<evidence type="ECO:0000256" key="2">
    <source>
        <dbReference type="ARBA" id="ARBA00023125"/>
    </source>
</evidence>
<dbReference type="GO" id="GO:0003677">
    <property type="term" value="F:DNA binding"/>
    <property type="evidence" value="ECO:0007669"/>
    <property type="project" value="UniProtKB-KW"/>
</dbReference>
<dbReference type="InterPro" id="IPR005143">
    <property type="entry name" value="TF_LuxR_autoind-bd_dom"/>
</dbReference>
<gene>
    <name evidence="5" type="ORF">HK107_11440</name>
</gene>
<dbReference type="PROSITE" id="PS50043">
    <property type="entry name" value="HTH_LUXR_2"/>
    <property type="match status" value="1"/>
</dbReference>
<dbReference type="PANTHER" id="PTHR44688:SF16">
    <property type="entry name" value="DNA-BINDING TRANSCRIPTIONAL ACTIVATOR DEVR_DOSR"/>
    <property type="match status" value="1"/>
</dbReference>
<dbReference type="InterPro" id="IPR036693">
    <property type="entry name" value="TF_LuxR_autoind-bd_dom_sf"/>
</dbReference>
<reference evidence="5 6" key="1">
    <citation type="submission" date="2020-05" db="EMBL/GenBank/DDBJ databases">
        <title>Parvularcula mediterraneae sp. nov., isolated from polypropylene straw from shallow seawater of the seashore of Laganas in Zakynthos island, Greece.</title>
        <authorList>
            <person name="Szabo I."/>
            <person name="Al-Omari J."/>
            <person name="Rado J."/>
            <person name="Szerdahelyi G.S."/>
        </authorList>
    </citation>
    <scope>NUCLEOTIDE SEQUENCE [LARGE SCALE GENOMIC DNA]</scope>
    <source>
        <strain evidence="5 6">ZS-1/3</strain>
    </source>
</reference>
<dbReference type="RefSeq" id="WP_173199868.1">
    <property type="nucleotide sequence ID" value="NZ_JABFCX010000003.1"/>
</dbReference>
<accession>A0A7Y3RPD1</accession>
<comment type="caution">
    <text evidence="5">The sequence shown here is derived from an EMBL/GenBank/DDBJ whole genome shotgun (WGS) entry which is preliminary data.</text>
</comment>
<evidence type="ECO:0000313" key="5">
    <source>
        <dbReference type="EMBL" id="NNU16932.1"/>
    </source>
</evidence>
<keyword evidence="2" id="KW-0238">DNA-binding</keyword>
<name>A0A7Y3RPD1_9PROT</name>
<dbReference type="Pfam" id="PF03472">
    <property type="entry name" value="Autoind_bind"/>
    <property type="match status" value="1"/>
</dbReference>
<evidence type="ECO:0000256" key="3">
    <source>
        <dbReference type="ARBA" id="ARBA00023163"/>
    </source>
</evidence>
<dbReference type="SUPFAM" id="SSF46894">
    <property type="entry name" value="C-terminal effector domain of the bipartite response regulators"/>
    <property type="match status" value="1"/>
</dbReference>
<keyword evidence="6" id="KW-1185">Reference proteome</keyword>
<dbReference type="PANTHER" id="PTHR44688">
    <property type="entry name" value="DNA-BINDING TRANSCRIPTIONAL ACTIVATOR DEVR_DOSR"/>
    <property type="match status" value="1"/>
</dbReference>
<dbReference type="SMART" id="SM00421">
    <property type="entry name" value="HTH_LUXR"/>
    <property type="match status" value="1"/>
</dbReference>
<dbReference type="CDD" id="cd06170">
    <property type="entry name" value="LuxR_C_like"/>
    <property type="match status" value="1"/>
</dbReference>
<dbReference type="SUPFAM" id="SSF75516">
    <property type="entry name" value="Pheromone-binding domain of LuxR-like quorum-sensing transcription factors"/>
    <property type="match status" value="1"/>
</dbReference>
<dbReference type="PRINTS" id="PR00038">
    <property type="entry name" value="HTHLUXR"/>
</dbReference>
<dbReference type="EMBL" id="JABFCX010000003">
    <property type="protein sequence ID" value="NNU16932.1"/>
    <property type="molecule type" value="Genomic_DNA"/>
</dbReference>
<dbReference type="Proteomes" id="UP000536835">
    <property type="component" value="Unassembled WGS sequence"/>
</dbReference>
<dbReference type="InterPro" id="IPR016032">
    <property type="entry name" value="Sig_transdc_resp-reg_C-effctor"/>
</dbReference>
<sequence length="240" mass="26987">MPEILEFAENAADCRHSRDLGRLAVDTLKALGIPMMSYHHMPPPGAFDHSPFVSVMASGFPEAWVERYKDRQYYRVDPIPREAMSAFRPFVWSKAAERADLSEDELDYLEELHHAHLGEGIAIPVFGPHGRNGYVGLGSGQEEWPFSHAETTRFHYISQAAHLRYCELLSEALPRHVSLSDREEEILGWIAQGKSNAVMADILSLSPNTVDTYVRRIFRKLMVGDRVTAALRGLALGLIS</sequence>
<keyword evidence="1" id="KW-0805">Transcription regulation</keyword>
<dbReference type="Gene3D" id="1.10.10.10">
    <property type="entry name" value="Winged helix-like DNA-binding domain superfamily/Winged helix DNA-binding domain"/>
    <property type="match status" value="1"/>
</dbReference>